<protein>
    <submittedName>
        <fullName evidence="1">Ribosome-associated translation inhibitor RaiA</fullName>
    </submittedName>
</protein>
<comment type="caution">
    <text evidence="1">The sequence shown here is derived from an EMBL/GenBank/DDBJ whole genome shotgun (WGS) entry which is preliminary data.</text>
</comment>
<keyword evidence="2" id="KW-1185">Reference proteome</keyword>
<proteinExistence type="predicted"/>
<accession>A0ABU9U9D3</accession>
<dbReference type="SUPFAM" id="SSF69754">
    <property type="entry name" value="Ribosome binding protein Y (YfiA homologue)"/>
    <property type="match status" value="1"/>
</dbReference>
<evidence type="ECO:0000313" key="1">
    <source>
        <dbReference type="EMBL" id="MEM5947277.1"/>
    </source>
</evidence>
<dbReference type="Pfam" id="PF02482">
    <property type="entry name" value="Ribosomal_S30AE"/>
    <property type="match status" value="1"/>
</dbReference>
<dbReference type="InterPro" id="IPR003489">
    <property type="entry name" value="RHF/RaiA"/>
</dbReference>
<dbReference type="EMBL" id="JBCHKQ010000001">
    <property type="protein sequence ID" value="MEM5947277.1"/>
    <property type="molecule type" value="Genomic_DNA"/>
</dbReference>
<gene>
    <name evidence="1" type="primary">raiA</name>
    <name evidence="1" type="ORF">WKV44_01845</name>
</gene>
<reference evidence="1 2" key="1">
    <citation type="submission" date="2024-03" db="EMBL/GenBank/DDBJ databases">
        <title>Ignisphaera cupida sp. nov., a hyperthermophilic hydrolytic archaeon from a hot spring of Kamchatka, and proposal of Ignisphaeraceae fam. nov.</title>
        <authorList>
            <person name="Podosokorskaya O.A."/>
            <person name="Elcheninov A.G."/>
            <person name="Maltseva A.I."/>
            <person name="Zayulina K.S."/>
            <person name="Novikov A."/>
            <person name="Merkel A.Y."/>
        </authorList>
    </citation>
    <scope>NUCLEOTIDE SEQUENCE [LARGE SCALE GENOMIC DNA]</scope>
    <source>
        <strain evidence="1 2">38H-sp</strain>
    </source>
</reference>
<dbReference type="Proteomes" id="UP001466331">
    <property type="component" value="Unassembled WGS sequence"/>
</dbReference>
<organism evidence="1 2">
    <name type="scientific">Rarispira pelagica</name>
    <dbReference type="NCBI Taxonomy" id="3141764"/>
    <lineage>
        <taxon>Bacteria</taxon>
        <taxon>Pseudomonadati</taxon>
        <taxon>Spirochaetota</taxon>
        <taxon>Spirochaetia</taxon>
        <taxon>Winmispirales</taxon>
        <taxon>Winmispiraceae</taxon>
        <taxon>Rarispira</taxon>
    </lineage>
</organism>
<dbReference type="InterPro" id="IPR036567">
    <property type="entry name" value="RHF-like"/>
</dbReference>
<evidence type="ECO:0000313" key="2">
    <source>
        <dbReference type="Proteomes" id="UP001466331"/>
    </source>
</evidence>
<sequence length="104" mass="12444">MKTDIKSVHFDIKEPTKEFLDKKLSKINYAEKIVEDLHITLTKEKSSYTAEVNVHTHWKELFHIKEDGKDLIEAIEKLFDKLDYKLSKEKQKIQNHHKEKPEQI</sequence>
<dbReference type="Gene3D" id="3.30.160.100">
    <property type="entry name" value="Ribosome hibernation promotion factor-like"/>
    <property type="match status" value="1"/>
</dbReference>
<dbReference type="RefSeq" id="WP_420068726.1">
    <property type="nucleotide sequence ID" value="NZ_JBCHKQ010000001.1"/>
</dbReference>
<dbReference type="NCBIfam" id="TIGR00741">
    <property type="entry name" value="yfiA"/>
    <property type="match status" value="1"/>
</dbReference>
<name>A0ABU9U9D3_9SPIR</name>